<dbReference type="InterPro" id="IPR027417">
    <property type="entry name" value="P-loop_NTPase"/>
</dbReference>
<keyword evidence="8" id="KW-0472">Membrane</keyword>
<comment type="similarity">
    <text evidence="1">Belongs to the ABC transporter superfamily.</text>
</comment>
<dbReference type="SMART" id="SM00930">
    <property type="entry name" value="NIL"/>
    <property type="match status" value="1"/>
</dbReference>
<dbReference type="GO" id="GO:0016887">
    <property type="term" value="F:ATP hydrolysis activity"/>
    <property type="evidence" value="ECO:0007669"/>
    <property type="project" value="InterPro"/>
</dbReference>
<dbReference type="Pfam" id="PF00005">
    <property type="entry name" value="ABC_tran"/>
    <property type="match status" value="1"/>
</dbReference>
<dbReference type="InterPro" id="IPR018449">
    <property type="entry name" value="NIL_domain"/>
</dbReference>
<gene>
    <name evidence="9" type="ORF">CACET_c05460</name>
</gene>
<sequence>MISLENISVTFKAANQVVGAVKEASLAIDTGEIFGIVGSSGAGKSTLLRTINLLEKPTSGAVVIDGTDITDFTGEELRKTRLKIGMIFQHFNLIRGKTVFDNIAFAMKAAEKSKEEIKDRVEKLLKIVGLSDKRDVYPSKLSGGQKQRVGIARALANEPQILLCDEPTSALDLETTKSILQLLKEINRNLGITIVLITHEMDVVKSICDRVAVMRKGEVVEVGNVYDVFATPKHEFTKKLVEHTFNLELPQEIFKNLKGKPMKIVYRGDSALEPILSQATKKFDLDLNILHGKIEYIGNQSIGVLVVAFNGEAGDVKQGLDYIRENTDVTEVSYAS</sequence>
<name>A0A0D8IE23_9CLOT</name>
<dbReference type="PROSITE" id="PS00211">
    <property type="entry name" value="ABC_TRANSPORTER_1"/>
    <property type="match status" value="1"/>
</dbReference>
<dbReference type="Gene3D" id="3.40.50.300">
    <property type="entry name" value="P-loop containing nucleotide triphosphate hydrolases"/>
    <property type="match status" value="1"/>
</dbReference>
<dbReference type="SMART" id="SM00382">
    <property type="entry name" value="AAA"/>
    <property type="match status" value="1"/>
</dbReference>
<dbReference type="InterPro" id="IPR050086">
    <property type="entry name" value="MetN_ABC_transporter-like"/>
</dbReference>
<protein>
    <submittedName>
        <fullName evidence="9">ABC-type metal ion transport system, ATpase component</fullName>
    </submittedName>
</protein>
<accession>A0A0D8IE23</accession>
<dbReference type="CDD" id="cd03258">
    <property type="entry name" value="ABC_MetN_methionine_transporter"/>
    <property type="match status" value="1"/>
</dbReference>
<evidence type="ECO:0000256" key="5">
    <source>
        <dbReference type="ARBA" id="ARBA00022840"/>
    </source>
</evidence>
<dbReference type="RefSeq" id="WP_044823089.1">
    <property type="nucleotide sequence ID" value="NZ_CP009687.1"/>
</dbReference>
<dbReference type="Proteomes" id="UP000035704">
    <property type="component" value="Chromosome"/>
</dbReference>
<keyword evidence="3" id="KW-1003">Cell membrane</keyword>
<dbReference type="FunFam" id="3.40.50.300:FF:000056">
    <property type="entry name" value="Cell division ATP-binding protein FtsE"/>
    <property type="match status" value="1"/>
</dbReference>
<dbReference type="STRING" id="84022.CACET_c05460"/>
<dbReference type="InterPro" id="IPR041701">
    <property type="entry name" value="MetN_ABC"/>
</dbReference>
<keyword evidence="2" id="KW-0813">Transport</keyword>
<evidence type="ECO:0000256" key="4">
    <source>
        <dbReference type="ARBA" id="ARBA00022741"/>
    </source>
</evidence>
<dbReference type="InterPro" id="IPR045865">
    <property type="entry name" value="ACT-like_dom_sf"/>
</dbReference>
<dbReference type="Pfam" id="PF09383">
    <property type="entry name" value="NIL"/>
    <property type="match status" value="1"/>
</dbReference>
<evidence type="ECO:0000256" key="7">
    <source>
        <dbReference type="ARBA" id="ARBA00022970"/>
    </source>
</evidence>
<keyword evidence="5" id="KW-0067">ATP-binding</keyword>
<dbReference type="Gene3D" id="3.30.70.260">
    <property type="match status" value="1"/>
</dbReference>
<dbReference type="PATRIC" id="fig|84022.5.peg.1543"/>
<reference evidence="9 10" key="1">
    <citation type="submission" date="2014-10" db="EMBL/GenBank/DDBJ databases">
        <title>Genome sequence of Clostridium aceticum DSM 1496.</title>
        <authorList>
            <person name="Poehlein A."/>
            <person name="Schiel-Bengelsdorf B."/>
            <person name="Gottschalk G."/>
            <person name="Duerre P."/>
            <person name="Daniel R."/>
        </authorList>
    </citation>
    <scope>NUCLEOTIDE SEQUENCE [LARGE SCALE GENOMIC DNA]</scope>
    <source>
        <strain evidence="9 10">DSM 1496</strain>
    </source>
</reference>
<dbReference type="InterPro" id="IPR017871">
    <property type="entry name" value="ABC_transporter-like_CS"/>
</dbReference>
<dbReference type="AlphaFoldDB" id="A0A0D8IE23"/>
<evidence type="ECO:0000256" key="6">
    <source>
        <dbReference type="ARBA" id="ARBA00022967"/>
    </source>
</evidence>
<dbReference type="InterPro" id="IPR003439">
    <property type="entry name" value="ABC_transporter-like_ATP-bd"/>
</dbReference>
<evidence type="ECO:0000256" key="1">
    <source>
        <dbReference type="ARBA" id="ARBA00005417"/>
    </source>
</evidence>
<organism evidence="9 10">
    <name type="scientific">Clostridium aceticum</name>
    <dbReference type="NCBI Taxonomy" id="84022"/>
    <lineage>
        <taxon>Bacteria</taxon>
        <taxon>Bacillati</taxon>
        <taxon>Bacillota</taxon>
        <taxon>Clostridia</taxon>
        <taxon>Eubacteriales</taxon>
        <taxon>Clostridiaceae</taxon>
        <taxon>Clostridium</taxon>
    </lineage>
</organism>
<dbReference type="PANTHER" id="PTHR43166:SF30">
    <property type="entry name" value="METHIONINE IMPORT ATP-BINDING PROTEIN METN"/>
    <property type="match status" value="1"/>
</dbReference>
<dbReference type="PROSITE" id="PS50893">
    <property type="entry name" value="ABC_TRANSPORTER_2"/>
    <property type="match status" value="1"/>
</dbReference>
<dbReference type="GO" id="GO:0005524">
    <property type="term" value="F:ATP binding"/>
    <property type="evidence" value="ECO:0007669"/>
    <property type="project" value="UniProtKB-KW"/>
</dbReference>
<evidence type="ECO:0000313" key="9">
    <source>
        <dbReference type="EMBL" id="AKL94056.1"/>
    </source>
</evidence>
<evidence type="ECO:0000256" key="2">
    <source>
        <dbReference type="ARBA" id="ARBA00022448"/>
    </source>
</evidence>
<dbReference type="SUPFAM" id="SSF55021">
    <property type="entry name" value="ACT-like"/>
    <property type="match status" value="1"/>
</dbReference>
<evidence type="ECO:0000256" key="3">
    <source>
        <dbReference type="ARBA" id="ARBA00022475"/>
    </source>
</evidence>
<keyword evidence="10" id="KW-1185">Reference proteome</keyword>
<evidence type="ECO:0000313" key="10">
    <source>
        <dbReference type="Proteomes" id="UP000035704"/>
    </source>
</evidence>
<dbReference type="KEGG" id="cace:CACET_c05460"/>
<keyword evidence="4" id="KW-0547">Nucleotide-binding</keyword>
<dbReference type="InterPro" id="IPR003593">
    <property type="entry name" value="AAA+_ATPase"/>
</dbReference>
<dbReference type="GO" id="GO:0006865">
    <property type="term" value="P:amino acid transport"/>
    <property type="evidence" value="ECO:0007669"/>
    <property type="project" value="UniProtKB-KW"/>
</dbReference>
<dbReference type="PANTHER" id="PTHR43166">
    <property type="entry name" value="AMINO ACID IMPORT ATP-BINDING PROTEIN"/>
    <property type="match status" value="1"/>
</dbReference>
<dbReference type="SUPFAM" id="SSF52540">
    <property type="entry name" value="P-loop containing nucleoside triphosphate hydrolases"/>
    <property type="match status" value="1"/>
</dbReference>
<dbReference type="EMBL" id="CP009687">
    <property type="protein sequence ID" value="AKL94056.1"/>
    <property type="molecule type" value="Genomic_DNA"/>
</dbReference>
<evidence type="ECO:0000256" key="8">
    <source>
        <dbReference type="ARBA" id="ARBA00023136"/>
    </source>
</evidence>
<proteinExistence type="inferred from homology"/>
<dbReference type="GO" id="GO:0005886">
    <property type="term" value="C:plasma membrane"/>
    <property type="evidence" value="ECO:0007669"/>
    <property type="project" value="UniProtKB-ARBA"/>
</dbReference>
<keyword evidence="7" id="KW-0029">Amino-acid transport</keyword>
<dbReference type="OrthoDB" id="9804199at2"/>
<keyword evidence="6" id="KW-1278">Translocase</keyword>